<proteinExistence type="predicted"/>
<organism evidence="2 3">
    <name type="scientific">Alcanivorax quisquiliarum</name>
    <dbReference type="NCBI Taxonomy" id="2933565"/>
    <lineage>
        <taxon>Bacteria</taxon>
        <taxon>Pseudomonadati</taxon>
        <taxon>Pseudomonadota</taxon>
        <taxon>Gammaproteobacteria</taxon>
        <taxon>Oceanospirillales</taxon>
        <taxon>Alcanivoracaceae</taxon>
        <taxon>Alcanivorax</taxon>
    </lineage>
</organism>
<evidence type="ECO:0008006" key="4">
    <source>
        <dbReference type="Google" id="ProtNLM"/>
    </source>
</evidence>
<evidence type="ECO:0000313" key="3">
    <source>
        <dbReference type="Proteomes" id="UP001165524"/>
    </source>
</evidence>
<feature type="transmembrane region" description="Helical" evidence="1">
    <location>
        <begin position="29"/>
        <end position="46"/>
    </location>
</feature>
<keyword evidence="1" id="KW-1133">Transmembrane helix</keyword>
<evidence type="ECO:0000313" key="2">
    <source>
        <dbReference type="EMBL" id="MCK0537709.1"/>
    </source>
</evidence>
<dbReference type="EMBL" id="JALKII010000004">
    <property type="protein sequence ID" value="MCK0537709.1"/>
    <property type="molecule type" value="Genomic_DNA"/>
</dbReference>
<gene>
    <name evidence="2" type="ORF">MU846_08300</name>
</gene>
<dbReference type="RefSeq" id="WP_246951572.1">
    <property type="nucleotide sequence ID" value="NZ_JALKII010000004.1"/>
</dbReference>
<evidence type="ECO:0000256" key="1">
    <source>
        <dbReference type="SAM" id="Phobius"/>
    </source>
</evidence>
<comment type="caution">
    <text evidence="2">The sequence shown here is derived from an EMBL/GenBank/DDBJ whole genome shotgun (WGS) entry which is preliminary data.</text>
</comment>
<dbReference type="Proteomes" id="UP001165524">
    <property type="component" value="Unassembled WGS sequence"/>
</dbReference>
<accession>A0ABT0E7C1</accession>
<keyword evidence="1" id="KW-0472">Membrane</keyword>
<feature type="transmembrane region" description="Helical" evidence="1">
    <location>
        <begin position="7"/>
        <end position="23"/>
    </location>
</feature>
<keyword evidence="1" id="KW-0812">Transmembrane</keyword>
<reference evidence="2" key="1">
    <citation type="submission" date="2022-04" db="EMBL/GenBank/DDBJ databases">
        <title>Alcanivorax sp. CY1518 draft genome sequence.</title>
        <authorList>
            <person name="Zhao G."/>
            <person name="An M."/>
        </authorList>
    </citation>
    <scope>NUCLEOTIDE SEQUENCE</scope>
    <source>
        <strain evidence="2">CY1518</strain>
    </source>
</reference>
<protein>
    <recommendedName>
        <fullName evidence="4">Toxin CptA</fullName>
    </recommendedName>
</protein>
<name>A0ABT0E7C1_9GAMM</name>
<keyword evidence="3" id="KW-1185">Reference proteome</keyword>
<sequence>MRPGKLRYLWACAVAAVLALALWCNGLPWWLRLVLLGLMGVLLLRWQRRQRTAEALWLWPGAITVQCEDGQRRLFETPFAVGFWPGCVRLEELVLYRDQMADGDWRRLCLVLRH</sequence>